<keyword evidence="3" id="KW-1185">Reference proteome</keyword>
<dbReference type="EMBL" id="BAABME010005167">
    <property type="protein sequence ID" value="GAA0164828.1"/>
    <property type="molecule type" value="Genomic_DNA"/>
</dbReference>
<accession>A0AAV3QMB9</accession>
<proteinExistence type="predicted"/>
<comment type="caution">
    <text evidence="2">The sequence shown here is derived from an EMBL/GenBank/DDBJ whole genome shotgun (WGS) entry which is preliminary data.</text>
</comment>
<evidence type="ECO:0000313" key="2">
    <source>
        <dbReference type="EMBL" id="GAA0164828.1"/>
    </source>
</evidence>
<organism evidence="2 3">
    <name type="scientific">Lithospermum erythrorhizon</name>
    <name type="common">Purple gromwell</name>
    <name type="synonym">Lithospermum officinale var. erythrorhizon</name>
    <dbReference type="NCBI Taxonomy" id="34254"/>
    <lineage>
        <taxon>Eukaryota</taxon>
        <taxon>Viridiplantae</taxon>
        <taxon>Streptophyta</taxon>
        <taxon>Embryophyta</taxon>
        <taxon>Tracheophyta</taxon>
        <taxon>Spermatophyta</taxon>
        <taxon>Magnoliopsida</taxon>
        <taxon>eudicotyledons</taxon>
        <taxon>Gunneridae</taxon>
        <taxon>Pentapetalae</taxon>
        <taxon>asterids</taxon>
        <taxon>lamiids</taxon>
        <taxon>Boraginales</taxon>
        <taxon>Boraginaceae</taxon>
        <taxon>Boraginoideae</taxon>
        <taxon>Lithospermeae</taxon>
        <taxon>Lithospermum</taxon>
    </lineage>
</organism>
<name>A0AAV3QMB9_LITER</name>
<reference evidence="2 3" key="1">
    <citation type="submission" date="2024-01" db="EMBL/GenBank/DDBJ databases">
        <title>The complete chloroplast genome sequence of Lithospermum erythrorhizon: insights into the phylogenetic relationship among Boraginaceae species and the maternal lineages of purple gromwells.</title>
        <authorList>
            <person name="Okada T."/>
            <person name="Watanabe K."/>
        </authorList>
    </citation>
    <scope>NUCLEOTIDE SEQUENCE [LARGE SCALE GENOMIC DNA]</scope>
</reference>
<dbReference type="EMBL" id="BAABME010018811">
    <property type="protein sequence ID" value="GAA0155094.1"/>
    <property type="molecule type" value="Genomic_DNA"/>
</dbReference>
<gene>
    <name evidence="2" type="ORF">LIER_20375</name>
    <name evidence="1" type="ORF">LIER_38016</name>
</gene>
<evidence type="ECO:0000313" key="1">
    <source>
        <dbReference type="EMBL" id="GAA0155094.1"/>
    </source>
</evidence>
<sequence>MVTDSQFYNLPESFDVFTFVNEAPTPTPEPSTNIEYALEIEDTYLSMDLRNDVFPLSLDVGTQVESLDVSPDIECLDDHESDSALKFVNQILMEESMDEKASMFHDA</sequence>
<evidence type="ECO:0000313" key="3">
    <source>
        <dbReference type="Proteomes" id="UP001454036"/>
    </source>
</evidence>
<protein>
    <submittedName>
        <fullName evidence="2">Uncharacterized protein</fullName>
    </submittedName>
</protein>
<dbReference type="AlphaFoldDB" id="A0AAV3QMB9"/>
<dbReference type="Proteomes" id="UP001454036">
    <property type="component" value="Unassembled WGS sequence"/>
</dbReference>